<comment type="caution">
    <text evidence="3">The sequence shown here is derived from an EMBL/GenBank/DDBJ whole genome shotgun (WGS) entry which is preliminary data.</text>
</comment>
<evidence type="ECO:0000313" key="3">
    <source>
        <dbReference type="EMBL" id="MBK9980891.1"/>
    </source>
</evidence>
<sequence length="155" mass="16629">MLSATHLHAMIVHFPIALLMAGFLSEVISLFSKNQFYRNAAFYLLVMGSLGSAAAFLSGSYAGEGVEEGPLEGPIELHENAALLTLWLSGIVSVFYIAIFLLKYKAAWTRVTAILLFAALIGSLARTGYLGGHLVYNHGAGVELTFPDSSTDSED</sequence>
<evidence type="ECO:0000259" key="2">
    <source>
        <dbReference type="Pfam" id="PF09990"/>
    </source>
</evidence>
<proteinExistence type="predicted"/>
<organism evidence="3 4">
    <name type="scientific">Candidatus Opimibacter skivensis</name>
    <dbReference type="NCBI Taxonomy" id="2982028"/>
    <lineage>
        <taxon>Bacteria</taxon>
        <taxon>Pseudomonadati</taxon>
        <taxon>Bacteroidota</taxon>
        <taxon>Saprospiria</taxon>
        <taxon>Saprospirales</taxon>
        <taxon>Saprospiraceae</taxon>
        <taxon>Candidatus Opimibacter</taxon>
    </lineage>
</organism>
<keyword evidence="1" id="KW-0472">Membrane</keyword>
<dbReference type="AlphaFoldDB" id="A0A9D7XND3"/>
<name>A0A9D7XND3_9BACT</name>
<dbReference type="Proteomes" id="UP000808337">
    <property type="component" value="Unassembled WGS sequence"/>
</dbReference>
<feature type="transmembrane region" description="Helical" evidence="1">
    <location>
        <begin position="81"/>
        <end position="102"/>
    </location>
</feature>
<dbReference type="Pfam" id="PF09990">
    <property type="entry name" value="DUF2231"/>
    <property type="match status" value="1"/>
</dbReference>
<feature type="transmembrane region" description="Helical" evidence="1">
    <location>
        <begin position="40"/>
        <end position="61"/>
    </location>
</feature>
<keyword evidence="1" id="KW-0812">Transmembrane</keyword>
<evidence type="ECO:0000256" key="1">
    <source>
        <dbReference type="SAM" id="Phobius"/>
    </source>
</evidence>
<dbReference type="EMBL" id="JADKGY010000001">
    <property type="protein sequence ID" value="MBK9980891.1"/>
    <property type="molecule type" value="Genomic_DNA"/>
</dbReference>
<reference evidence="3 4" key="1">
    <citation type="submission" date="2020-10" db="EMBL/GenBank/DDBJ databases">
        <title>Connecting structure to function with the recovery of over 1000 high-quality activated sludge metagenome-assembled genomes encoding full-length rRNA genes using long-read sequencing.</title>
        <authorList>
            <person name="Singleton C.M."/>
            <person name="Petriglieri F."/>
            <person name="Kristensen J.M."/>
            <person name="Kirkegaard R.H."/>
            <person name="Michaelsen T.Y."/>
            <person name="Andersen M.H."/>
            <person name="Karst S.M."/>
            <person name="Dueholm M.S."/>
            <person name="Nielsen P.H."/>
            <person name="Albertsen M."/>
        </authorList>
    </citation>
    <scope>NUCLEOTIDE SEQUENCE [LARGE SCALE GENOMIC DNA]</scope>
    <source>
        <strain evidence="3">Ribe_18-Q3-R11-54_MAXAC.273</strain>
    </source>
</reference>
<dbReference type="InterPro" id="IPR019251">
    <property type="entry name" value="DUF2231_TM"/>
</dbReference>
<feature type="transmembrane region" description="Helical" evidence="1">
    <location>
        <begin position="114"/>
        <end position="136"/>
    </location>
</feature>
<feature type="domain" description="DUF2231" evidence="2">
    <location>
        <begin position="7"/>
        <end position="143"/>
    </location>
</feature>
<feature type="transmembrane region" description="Helical" evidence="1">
    <location>
        <begin position="6"/>
        <end position="28"/>
    </location>
</feature>
<protein>
    <submittedName>
        <fullName evidence="3">DUF2231 domain-containing protein</fullName>
    </submittedName>
</protein>
<gene>
    <name evidence="3" type="ORF">IPP15_00460</name>
</gene>
<evidence type="ECO:0000313" key="4">
    <source>
        <dbReference type="Proteomes" id="UP000808337"/>
    </source>
</evidence>
<keyword evidence="1" id="KW-1133">Transmembrane helix</keyword>
<accession>A0A9D7XND3</accession>